<dbReference type="EMBL" id="CP016379">
    <property type="protein sequence ID" value="AZR72643.1"/>
    <property type="molecule type" value="Genomic_DNA"/>
</dbReference>
<sequence>MTIFNKLKGNLLEMIPKRNEKVKWTKSKEGNLTLIINRQSWIDRLFQKLFKTPKQTTLDLDKIGSFVWLQCDGKQNIRQIAKKLERKFPKEAAPIYERLITFIRLLKKNGLISIHTKTK</sequence>
<dbReference type="InterPro" id="IPR041881">
    <property type="entry name" value="PqqD_sf"/>
</dbReference>
<accession>A0A3Q9HPM3</accession>
<reference evidence="1 2" key="1">
    <citation type="submission" date="2016-07" db="EMBL/GenBank/DDBJ databases">
        <title>Genome and transcriptome analysis of iron-reducing fermentative bacteria Anoxybacter fermentans.</title>
        <authorList>
            <person name="Zeng X."/>
            <person name="Shao Z."/>
        </authorList>
    </citation>
    <scope>NUCLEOTIDE SEQUENCE [LARGE SCALE GENOMIC DNA]</scope>
    <source>
        <strain evidence="1 2">DY22613</strain>
    </source>
</reference>
<dbReference type="Gene3D" id="1.10.10.1150">
    <property type="entry name" value="Coenzyme PQQ synthesis protein D (PqqD)"/>
    <property type="match status" value="1"/>
</dbReference>
<gene>
    <name evidence="1" type="ORF">BBF96_04110</name>
</gene>
<name>A0A3Q9HPM3_9FIRM</name>
<dbReference type="RefSeq" id="WP_127015972.1">
    <property type="nucleotide sequence ID" value="NZ_CP016379.1"/>
</dbReference>
<dbReference type="Pfam" id="PF05402">
    <property type="entry name" value="PqqD"/>
    <property type="match status" value="1"/>
</dbReference>
<protein>
    <recommendedName>
        <fullName evidence="3">Pyrroloquinoline quinone biosynthesis protein</fullName>
    </recommendedName>
</protein>
<dbReference type="KEGG" id="aft:BBF96_04110"/>
<evidence type="ECO:0000313" key="1">
    <source>
        <dbReference type="EMBL" id="AZR72643.1"/>
    </source>
</evidence>
<proteinExistence type="predicted"/>
<dbReference type="AlphaFoldDB" id="A0A3Q9HPM3"/>
<evidence type="ECO:0008006" key="3">
    <source>
        <dbReference type="Google" id="ProtNLM"/>
    </source>
</evidence>
<dbReference type="OrthoDB" id="308521at2"/>
<dbReference type="InterPro" id="IPR008792">
    <property type="entry name" value="PQQD"/>
</dbReference>
<keyword evidence="2" id="KW-1185">Reference proteome</keyword>
<dbReference type="Proteomes" id="UP000267250">
    <property type="component" value="Chromosome"/>
</dbReference>
<evidence type="ECO:0000313" key="2">
    <source>
        <dbReference type="Proteomes" id="UP000267250"/>
    </source>
</evidence>
<organism evidence="1 2">
    <name type="scientific">Anoxybacter fermentans</name>
    <dbReference type="NCBI Taxonomy" id="1323375"/>
    <lineage>
        <taxon>Bacteria</taxon>
        <taxon>Bacillati</taxon>
        <taxon>Bacillota</taxon>
        <taxon>Clostridia</taxon>
        <taxon>Halanaerobiales</taxon>
        <taxon>Anoxybacter</taxon>
    </lineage>
</organism>